<accession>A0A0L0G694</accession>
<reference evidence="3 4" key="1">
    <citation type="submission" date="2011-02" db="EMBL/GenBank/DDBJ databases">
        <title>The Genome Sequence of Sphaeroforma arctica JP610.</title>
        <authorList>
            <consortium name="The Broad Institute Genome Sequencing Platform"/>
            <person name="Russ C."/>
            <person name="Cuomo C."/>
            <person name="Young S.K."/>
            <person name="Zeng Q."/>
            <person name="Gargeya S."/>
            <person name="Alvarado L."/>
            <person name="Berlin A."/>
            <person name="Chapman S.B."/>
            <person name="Chen Z."/>
            <person name="Freedman E."/>
            <person name="Gellesch M."/>
            <person name="Goldberg J."/>
            <person name="Griggs A."/>
            <person name="Gujja S."/>
            <person name="Heilman E."/>
            <person name="Heiman D."/>
            <person name="Howarth C."/>
            <person name="Mehta T."/>
            <person name="Neiman D."/>
            <person name="Pearson M."/>
            <person name="Roberts A."/>
            <person name="Saif S."/>
            <person name="Shea T."/>
            <person name="Shenoy N."/>
            <person name="Sisk P."/>
            <person name="Stolte C."/>
            <person name="Sykes S."/>
            <person name="White J."/>
            <person name="Yandava C."/>
            <person name="Burger G."/>
            <person name="Gray M.W."/>
            <person name="Holland P.W.H."/>
            <person name="King N."/>
            <person name="Lang F.B.F."/>
            <person name="Roger A.J."/>
            <person name="Ruiz-Trillo I."/>
            <person name="Haas B."/>
            <person name="Nusbaum C."/>
            <person name="Birren B."/>
        </authorList>
    </citation>
    <scope>NUCLEOTIDE SEQUENCE [LARGE SCALE GENOMIC DNA]</scope>
    <source>
        <strain evidence="3 4">JP610</strain>
    </source>
</reference>
<evidence type="ECO:0000313" key="3">
    <source>
        <dbReference type="EMBL" id="KNC84555.1"/>
    </source>
</evidence>
<protein>
    <submittedName>
        <fullName evidence="3">Uncharacterized protein</fullName>
    </submittedName>
</protein>
<gene>
    <name evidence="3" type="ORF">SARC_03228</name>
</gene>
<dbReference type="GO" id="GO:0033204">
    <property type="term" value="F:ribonuclease P RNA binding"/>
    <property type="evidence" value="ECO:0007669"/>
    <property type="project" value="TreeGrafter"/>
</dbReference>
<name>A0A0L0G694_9EUKA</name>
<dbReference type="STRING" id="667725.A0A0L0G694"/>
<dbReference type="InterPro" id="IPR002759">
    <property type="entry name" value="Pop5/Rpp14/Rnp2-like"/>
</dbReference>
<dbReference type="GeneID" id="25903732"/>
<dbReference type="GO" id="GO:0005730">
    <property type="term" value="C:nucleolus"/>
    <property type="evidence" value="ECO:0007669"/>
    <property type="project" value="TreeGrafter"/>
</dbReference>
<dbReference type="GO" id="GO:0030681">
    <property type="term" value="C:multimeric ribonuclease P complex"/>
    <property type="evidence" value="ECO:0007669"/>
    <property type="project" value="TreeGrafter"/>
</dbReference>
<dbReference type="EMBL" id="KQ241756">
    <property type="protein sequence ID" value="KNC84555.1"/>
    <property type="molecule type" value="Genomic_DNA"/>
</dbReference>
<comment type="similarity">
    <text evidence="1">Belongs to the eukaryotic/archaeal RNase P protein component 2 family.</text>
</comment>
<dbReference type="InterPro" id="IPR038085">
    <property type="entry name" value="Rnp2-like_sf"/>
</dbReference>
<evidence type="ECO:0000313" key="4">
    <source>
        <dbReference type="Proteomes" id="UP000054560"/>
    </source>
</evidence>
<dbReference type="GO" id="GO:0000172">
    <property type="term" value="C:ribonuclease MRP complex"/>
    <property type="evidence" value="ECO:0007669"/>
    <property type="project" value="TreeGrafter"/>
</dbReference>
<dbReference type="Proteomes" id="UP000054560">
    <property type="component" value="Unassembled WGS sequence"/>
</dbReference>
<organism evidence="3 4">
    <name type="scientific">Sphaeroforma arctica JP610</name>
    <dbReference type="NCBI Taxonomy" id="667725"/>
    <lineage>
        <taxon>Eukaryota</taxon>
        <taxon>Ichthyosporea</taxon>
        <taxon>Ichthyophonida</taxon>
        <taxon>Sphaeroforma</taxon>
    </lineage>
</organism>
<dbReference type="Pfam" id="PF01900">
    <property type="entry name" value="RNase_P_Rpp14"/>
    <property type="match status" value="1"/>
</dbReference>
<proteinExistence type="inferred from homology"/>
<evidence type="ECO:0000256" key="1">
    <source>
        <dbReference type="ARBA" id="ARBA00010800"/>
    </source>
</evidence>
<dbReference type="SUPFAM" id="SSF160350">
    <property type="entry name" value="Rnp2-like"/>
    <property type="match status" value="1"/>
</dbReference>
<dbReference type="PANTHER" id="PTHR15441:SF2">
    <property type="entry name" value="RIBONUCLEASE P_MRP PROTEIN SUBUNIT POP5"/>
    <property type="match status" value="1"/>
</dbReference>
<dbReference type="PANTHER" id="PTHR15441">
    <property type="entry name" value="RIBONUCLEASE P PROTEIN SUBUNIT P14"/>
    <property type="match status" value="1"/>
</dbReference>
<dbReference type="RefSeq" id="XP_014158457.1">
    <property type="nucleotide sequence ID" value="XM_014302982.1"/>
</dbReference>
<keyword evidence="2" id="KW-0819">tRNA processing</keyword>
<keyword evidence="4" id="KW-1185">Reference proteome</keyword>
<dbReference type="OrthoDB" id="24745at2759"/>
<dbReference type="AlphaFoldDB" id="A0A0L0G694"/>
<dbReference type="Gene3D" id="3.30.70.3250">
    <property type="entry name" value="Ribonuclease P, Pop5 subunit"/>
    <property type="match status" value="1"/>
</dbReference>
<dbReference type="GO" id="GO:0001682">
    <property type="term" value="P:tRNA 5'-leader removal"/>
    <property type="evidence" value="ECO:0007669"/>
    <property type="project" value="InterPro"/>
</dbReference>
<evidence type="ECO:0000256" key="2">
    <source>
        <dbReference type="ARBA" id="ARBA00022694"/>
    </source>
</evidence>
<sequence>MVRVKLRYLLVKIHSETKIKASELTWKNLEKEIIAALFSLHGDYGVAQCRQWLQVKYVDPELGVAIVRCGRPQFLLVSTAMTTIISLQKTPITLRVCHVSARTTGVIDALTQRVRLDEATGEANQKVLSKVEMDMGNIGF</sequence>